<dbReference type="InterPro" id="IPR043740">
    <property type="entry name" value="DUF5685"/>
</dbReference>
<dbReference type="Pfam" id="PF18937">
    <property type="entry name" value="DUF5685"/>
    <property type="match status" value="1"/>
</dbReference>
<evidence type="ECO:0000313" key="2">
    <source>
        <dbReference type="Proteomes" id="UP000569329"/>
    </source>
</evidence>
<evidence type="ECO:0000313" key="1">
    <source>
        <dbReference type="EMBL" id="MBA8823596.1"/>
    </source>
</evidence>
<organism evidence="1 2">
    <name type="scientific">Halosaccharopolyspora lacisalsi</name>
    <dbReference type="NCBI Taxonomy" id="1000566"/>
    <lineage>
        <taxon>Bacteria</taxon>
        <taxon>Bacillati</taxon>
        <taxon>Actinomycetota</taxon>
        <taxon>Actinomycetes</taxon>
        <taxon>Pseudonocardiales</taxon>
        <taxon>Pseudonocardiaceae</taxon>
        <taxon>Halosaccharopolyspora</taxon>
    </lineage>
</organism>
<dbReference type="Proteomes" id="UP000569329">
    <property type="component" value="Unassembled WGS sequence"/>
</dbReference>
<sequence>MSAPAVRTPAHRLVAHLCGLFLALRSEHGEAARTATNYDGLVISVLVEAQSGEVAPRRRAGPCPLRGMRRASVVRGEGARLAAAVSLVLASVKLRDHADDGDGALRHAALAEPARRTAARWGERGGTSGAHVGFDAALLTEAAGRQQGVEESLSPGDSVLVATEPTGLATSAAPGHTAVLAERPANAEPLAEVGRLFGRAAHLLDAAEDLAADAANGSWNPLVATATDPDGARRLCDDAVHGVRLALREVEFTDSKLVHALLVHELEQAVRRAFGHAVASKDGQDAAEAVPSGRRGRWVLVAEVPRPVAEASCRRGLPARPLHVLQLPVLLPGPVSRAAQRRAARSVVLGLL</sequence>
<dbReference type="EMBL" id="JACGWZ010000001">
    <property type="protein sequence ID" value="MBA8823596.1"/>
    <property type="molecule type" value="Genomic_DNA"/>
</dbReference>
<comment type="caution">
    <text evidence="1">The sequence shown here is derived from an EMBL/GenBank/DDBJ whole genome shotgun (WGS) entry which is preliminary data.</text>
</comment>
<reference evidence="1 2" key="1">
    <citation type="submission" date="2020-07" db="EMBL/GenBank/DDBJ databases">
        <title>Sequencing the genomes of 1000 actinobacteria strains.</title>
        <authorList>
            <person name="Klenk H.-P."/>
        </authorList>
    </citation>
    <scope>NUCLEOTIDE SEQUENCE [LARGE SCALE GENOMIC DNA]</scope>
    <source>
        <strain evidence="1 2">DSM 45975</strain>
    </source>
</reference>
<accession>A0A839DTI9</accession>
<protein>
    <submittedName>
        <fullName evidence="1">Uncharacterized protein</fullName>
    </submittedName>
</protein>
<gene>
    <name evidence="1" type="ORF">FHX42_000925</name>
</gene>
<name>A0A839DTI9_9PSEU</name>
<dbReference type="AlphaFoldDB" id="A0A839DTI9"/>
<proteinExistence type="predicted"/>
<keyword evidence="2" id="KW-1185">Reference proteome</keyword>